<gene>
    <name evidence="3" type="ordered locus">RHA1_ro03705</name>
</gene>
<protein>
    <recommendedName>
        <fullName evidence="2">DUF6292 domain-containing protein</fullName>
    </recommendedName>
</protein>
<organism evidence="3 4">
    <name type="scientific">Rhodococcus jostii (strain RHA1)</name>
    <dbReference type="NCBI Taxonomy" id="101510"/>
    <lineage>
        <taxon>Bacteria</taxon>
        <taxon>Bacillati</taxon>
        <taxon>Actinomycetota</taxon>
        <taxon>Actinomycetes</taxon>
        <taxon>Mycobacteriales</taxon>
        <taxon>Nocardiaceae</taxon>
        <taxon>Rhodococcus</taxon>
    </lineage>
</organism>
<evidence type="ECO:0000256" key="1">
    <source>
        <dbReference type="SAM" id="MobiDB-lite"/>
    </source>
</evidence>
<dbReference type="KEGG" id="rha:RHA1_ro03705"/>
<feature type="region of interest" description="Disordered" evidence="1">
    <location>
        <begin position="176"/>
        <end position="197"/>
    </location>
</feature>
<dbReference type="HOGENOM" id="CLU_1383205_0_0_11"/>
<name>Q0SAD1_RHOJR</name>
<dbReference type="EMBL" id="CP000431">
    <property type="protein sequence ID" value="ABG95505.1"/>
    <property type="molecule type" value="Genomic_DNA"/>
</dbReference>
<reference evidence="4" key="1">
    <citation type="journal article" date="2006" name="Proc. Natl. Acad. Sci. U.S.A.">
        <title>The complete genome of Rhodococcus sp. RHA1 provides insights into a catabolic powerhouse.</title>
        <authorList>
            <person name="McLeod M.P."/>
            <person name="Warren R.L."/>
            <person name="Hsiao W.W.L."/>
            <person name="Araki N."/>
            <person name="Myhre M."/>
            <person name="Fernandes C."/>
            <person name="Miyazawa D."/>
            <person name="Wong W."/>
            <person name="Lillquist A.L."/>
            <person name="Wang D."/>
            <person name="Dosanjh M."/>
            <person name="Hara H."/>
            <person name="Petrescu A."/>
            <person name="Morin R.D."/>
            <person name="Yang G."/>
            <person name="Stott J.M."/>
            <person name="Schein J.E."/>
            <person name="Shin H."/>
            <person name="Smailus D."/>
            <person name="Siddiqui A.S."/>
            <person name="Marra M.A."/>
            <person name="Jones S.J.M."/>
            <person name="Holt R."/>
            <person name="Brinkman F.S.L."/>
            <person name="Miyauchi K."/>
            <person name="Fukuda M."/>
            <person name="Davies J.E."/>
            <person name="Mohn W.W."/>
            <person name="Eltis L.D."/>
        </authorList>
    </citation>
    <scope>NUCLEOTIDE SEQUENCE [LARGE SCALE GENOMIC DNA]</scope>
    <source>
        <strain evidence="4">RHA1</strain>
    </source>
</reference>
<evidence type="ECO:0000313" key="3">
    <source>
        <dbReference type="EMBL" id="ABG95505.1"/>
    </source>
</evidence>
<dbReference type="Proteomes" id="UP000008710">
    <property type="component" value="Chromosome"/>
</dbReference>
<feature type="domain" description="DUF6292" evidence="2">
    <location>
        <begin position="83"/>
        <end position="167"/>
    </location>
</feature>
<sequence length="197" mass="21149">MVYPHPRVATGRPVAARRWSRSLVANHRLYPDLNQSSRRSVTNDSSVNLPSGFFRWVSANVESGLCMSISQVRATSSANVGEYVGSVATTVGALSVDWWCTPAFDAVVTLSCEIPYYRGRKAVLAWNRHFGWSLGVHGLSQGNVLVVEGLGLGPAPDPAHCSDRVAELLTELADWAPRPASGQPAPRIVHGPGAPHA</sequence>
<accession>Q0SAD1</accession>
<dbReference type="Pfam" id="PF19809">
    <property type="entry name" value="DUF6292"/>
    <property type="match status" value="1"/>
</dbReference>
<dbReference type="eggNOG" id="ENOG5031WBB">
    <property type="taxonomic scope" value="Bacteria"/>
</dbReference>
<dbReference type="InterPro" id="IPR046259">
    <property type="entry name" value="DUF6292"/>
</dbReference>
<proteinExistence type="predicted"/>
<evidence type="ECO:0000259" key="2">
    <source>
        <dbReference type="Pfam" id="PF19809"/>
    </source>
</evidence>
<dbReference type="AlphaFoldDB" id="Q0SAD1"/>
<evidence type="ECO:0000313" key="4">
    <source>
        <dbReference type="Proteomes" id="UP000008710"/>
    </source>
</evidence>